<organism evidence="1 2">
    <name type="scientific">Methanococcus maripaludis</name>
    <name type="common">Methanococcus deltae</name>
    <dbReference type="NCBI Taxonomy" id="39152"/>
    <lineage>
        <taxon>Archaea</taxon>
        <taxon>Methanobacteriati</taxon>
        <taxon>Methanobacteriota</taxon>
        <taxon>Methanomada group</taxon>
        <taxon>Methanococci</taxon>
        <taxon>Methanococcales</taxon>
        <taxon>Methanococcaceae</taxon>
        <taxon>Methanococcus</taxon>
    </lineage>
</organism>
<gene>
    <name evidence="1" type="ORF">HNP86_001828</name>
</gene>
<dbReference type="Proteomes" id="UP000564425">
    <property type="component" value="Unassembled WGS sequence"/>
</dbReference>
<dbReference type="EMBL" id="JACDUH010000003">
    <property type="protein sequence ID" value="MBA2851669.1"/>
    <property type="molecule type" value="Genomic_DNA"/>
</dbReference>
<dbReference type="Gene3D" id="3.40.50.300">
    <property type="entry name" value="P-loop containing nucleotide triphosphate hydrolases"/>
    <property type="match status" value="1"/>
</dbReference>
<dbReference type="InterPro" id="IPR027417">
    <property type="entry name" value="P-loop_NTPase"/>
</dbReference>
<evidence type="ECO:0000313" key="2">
    <source>
        <dbReference type="Proteomes" id="UP000564425"/>
    </source>
</evidence>
<accession>A0A7J9NVH2</accession>
<evidence type="ECO:0008006" key="3">
    <source>
        <dbReference type="Google" id="ProtNLM"/>
    </source>
</evidence>
<comment type="caution">
    <text evidence="1">The sequence shown here is derived from an EMBL/GenBank/DDBJ whole genome shotgun (WGS) entry which is preliminary data.</text>
</comment>
<sequence length="426" mass="47624">MMQISLKDMATLIEEADTVYKSAAQCANPMLFLGEPGIGKSSIVKETAMKLASKAGKKFVDFTLGKEVKIKCLSDGEGNETYVVDETAGSMNIDLIQDIMKNPDDYYVFVDIRLTTVEPSDIGGIPRLEPDYFINVPPIWAKLLSLSQGMLFLDELTIVQRDEIFAAAFMIIQDRKTAFAKFRDDVVIVSAGNADTSSSIARMLPAPLINRFGVFTVKAPSHREWLDYIGEKYDENKCAHQITSFITMNRGDKFAVTPPAAETLENFPTPRTWEMFLKSYNEKDSQDLIHAKCEAYLGPAVAEQFVKYVLIFDSLSLEDLLNQPELIKTFDFDKKFAAMSILGAYINNQKTEKKIIEAAQRVEKVIAVLSTENGYEEYLFYLLGVAIAPVTGNRKSKRMVTQKALAEINPAYTDTIIRVLSIVNVA</sequence>
<dbReference type="RefSeq" id="WP_181501495.1">
    <property type="nucleotide sequence ID" value="NZ_JACDUH010000003.1"/>
</dbReference>
<proteinExistence type="predicted"/>
<dbReference type="AlphaFoldDB" id="A0A7J9NVH2"/>
<reference evidence="1 2" key="1">
    <citation type="submission" date="2020-07" db="EMBL/GenBank/DDBJ databases">
        <title>Genomic Encyclopedia of Type Strains, Phase IV (KMG-V): Genome sequencing to study the core and pangenomes of soil and plant-associated prokaryotes.</title>
        <authorList>
            <person name="Whitman W."/>
        </authorList>
    </citation>
    <scope>NUCLEOTIDE SEQUENCE [LARGE SCALE GENOMIC DNA]</scope>
    <source>
        <strain evidence="1 2">A1</strain>
    </source>
</reference>
<name>A0A7J9NVH2_METMI</name>
<dbReference type="SUPFAM" id="SSF52540">
    <property type="entry name" value="P-loop containing nucleoside triphosphate hydrolases"/>
    <property type="match status" value="1"/>
</dbReference>
<protein>
    <recommendedName>
        <fullName evidence="3">MoxR-like ATPase</fullName>
    </recommendedName>
</protein>
<evidence type="ECO:0000313" key="1">
    <source>
        <dbReference type="EMBL" id="MBA2851669.1"/>
    </source>
</evidence>